<dbReference type="Pfam" id="PF07971">
    <property type="entry name" value="Glyco_hydro_92"/>
    <property type="match status" value="1"/>
</dbReference>
<dbReference type="EMBL" id="BAEH01000096">
    <property type="protein sequence ID" value="GAB19832.1"/>
    <property type="molecule type" value="Genomic_DNA"/>
</dbReference>
<dbReference type="InterPro" id="IPR005887">
    <property type="entry name" value="GH92_a_mannosidase_put"/>
</dbReference>
<dbReference type="Gene3D" id="3.30.2080.10">
    <property type="entry name" value="GH92 mannosidase domain"/>
    <property type="match status" value="1"/>
</dbReference>
<feature type="domain" description="Glycosyl hydrolase family 92 N-terminal" evidence="2">
    <location>
        <begin position="163"/>
        <end position="376"/>
    </location>
</feature>
<proteinExistence type="predicted"/>
<feature type="domain" description="Glycosyl hydrolase family 92" evidence="1">
    <location>
        <begin position="404"/>
        <end position="916"/>
    </location>
</feature>
<dbReference type="OrthoDB" id="9804511at2"/>
<evidence type="ECO:0008006" key="5">
    <source>
        <dbReference type="Google" id="ProtNLM"/>
    </source>
</evidence>
<dbReference type="AlphaFoldDB" id="H0R431"/>
<dbReference type="GO" id="GO:0006516">
    <property type="term" value="P:glycoprotein catabolic process"/>
    <property type="evidence" value="ECO:0007669"/>
    <property type="project" value="TreeGrafter"/>
</dbReference>
<dbReference type="PANTHER" id="PTHR12143:SF43">
    <property type="entry name" value="PUTATIVE-RELATED"/>
    <property type="match status" value="1"/>
</dbReference>
<dbReference type="GO" id="GO:0030246">
    <property type="term" value="F:carbohydrate binding"/>
    <property type="evidence" value="ECO:0007669"/>
    <property type="project" value="InterPro"/>
</dbReference>
<dbReference type="NCBIfam" id="TIGR01180">
    <property type="entry name" value="aman2_put"/>
    <property type="match status" value="1"/>
</dbReference>
<dbReference type="Proteomes" id="UP000035034">
    <property type="component" value="Unassembled WGS sequence"/>
</dbReference>
<sequence length="1073" mass="117313">MSAYPWRYDVVGDAGDLVGLIVERTGLEGVTIAPDTVVSYVLHPIFDAAEPDVRDSYAATAVCLDIVFLDGSRLSDADVADHHGVPCDPRAQYDSKTISVDQWTRKSFPLNRFAGSTVDHVELVVLISDRVDGSADRRRLLGHLDAVRVESATAPIDDVLDHVRTTRGTQSSDRFSRGNCAPLVAAGPHPFVFGLPMTDGGNRGWPYSYHEASRVDGESVRPYLQSFATSHIPSPWMGDRGVFQFFPSVLARPNPDRAARALAFDHDVEYDRPHLYAVTLEVGDGRSLFAELTAGTHSVWLRATYPDSREGGDQSGTGSLIFDQLDDDGALNLSDNAITGYVDGPGGLVRVPRMYVYVEVDAKILDTHTYPGSERAAVLGSIAVDTSRGPVTYAVGTSFISVDQARRNLEFDRAGGGFDAVMRRARQRWLDALSVLDVAGASADQLTTLYSSLYRLNLYPTTAAENRGSANQPDWCYASPFGDPAEPDRPTRTGRVIVNGRLSVTDGFWDSYRASWPLRTLLAPNETARLLNGFVEHYRAGGWVSRWSAPGPADIMTGTCSDAVFADAALAGLADAGFDILDAYDSCLRNATTPSDDPRVGRKGLNRSLFTGFADTQTHEGMSWTVDAAINDAAIAAFSEYLAEQYPDHPRHAEFVTNTTWFTARAGRYALMFDTEAGFFRGREADGAWRGGRFDPRMWGTDYTETNAWGTAFTAPHDGAGLAALHGGQDALEAKLDAFYVEQETGREEFRGGYPVVIHEMREARDTRMGMLALSNQPAHHIPFMYAFASRPGSFAHAKTQRIVSEAVRRLFLGSEVGQGYPGDEDNGEMSAWYLFAASGLYPLTVGAGQYVLCAPSFRRMSWRLENGSIIEILAPDAGGDNVYIQAVRIDGEPWSQIVIDRARLSRGARIEFDLGPSPSMWAAASTPQSITCSGEFPSVPIDLISGDARCAIGDMRAFDDDSSTPGADLAAGEVLGWCFDRATRVSHYTITPLSAGVAQWDVEVLDTQGIWREIGNVRAEFEWDRQTRVFPLDGQPESLGLRIRTVRALTVTQMECLDLPQRYVPRTGQTSI</sequence>
<evidence type="ECO:0000259" key="1">
    <source>
        <dbReference type="Pfam" id="PF07971"/>
    </source>
</evidence>
<dbReference type="PANTHER" id="PTHR12143">
    <property type="entry name" value="PEPTIDE N-GLYCANASE PNGASE -RELATED"/>
    <property type="match status" value="1"/>
</dbReference>
<dbReference type="Gene3D" id="2.70.98.10">
    <property type="match status" value="1"/>
</dbReference>
<dbReference type="Gene3D" id="1.20.1610.10">
    <property type="entry name" value="alpha-1,2-mannosidases domains"/>
    <property type="match status" value="1"/>
</dbReference>
<dbReference type="InterPro" id="IPR012939">
    <property type="entry name" value="Glyco_hydro_92"/>
</dbReference>
<accession>H0R431</accession>
<dbReference type="Pfam" id="PF17678">
    <property type="entry name" value="Glyco_hydro_92N"/>
    <property type="match status" value="1"/>
</dbReference>
<dbReference type="InterPro" id="IPR050883">
    <property type="entry name" value="PNGase"/>
</dbReference>
<gene>
    <name evidence="3" type="ORF">GOEFS_096_00090</name>
</gene>
<dbReference type="InterPro" id="IPR041371">
    <property type="entry name" value="GH92_N"/>
</dbReference>
<dbReference type="GO" id="GO:0000224">
    <property type="term" value="F:peptide-N4-(N-acetyl-beta-glucosaminyl)asparagine amidase activity"/>
    <property type="evidence" value="ECO:0007669"/>
    <property type="project" value="TreeGrafter"/>
</dbReference>
<reference evidence="3 4" key="1">
    <citation type="submission" date="2011-12" db="EMBL/GenBank/DDBJ databases">
        <title>Whole genome shotgun sequence of Gordonia effusa NBRC 100432.</title>
        <authorList>
            <person name="Yoshida I."/>
            <person name="Takarada H."/>
            <person name="Hosoyama A."/>
            <person name="Tsuchikane K."/>
            <person name="Katsumata H."/>
            <person name="Yamazaki S."/>
            <person name="Fujita N."/>
        </authorList>
    </citation>
    <scope>NUCLEOTIDE SEQUENCE [LARGE SCALE GENOMIC DNA]</scope>
    <source>
        <strain evidence="3 4">NBRC 100432</strain>
    </source>
</reference>
<dbReference type="GO" id="GO:0005975">
    <property type="term" value="P:carbohydrate metabolic process"/>
    <property type="evidence" value="ECO:0007669"/>
    <property type="project" value="InterPro"/>
</dbReference>
<comment type="caution">
    <text evidence="3">The sequence shown here is derived from an EMBL/GenBank/DDBJ whole genome shotgun (WGS) entry which is preliminary data.</text>
</comment>
<evidence type="ECO:0000313" key="3">
    <source>
        <dbReference type="EMBL" id="GAB19832.1"/>
    </source>
</evidence>
<dbReference type="eggNOG" id="COG3537">
    <property type="taxonomic scope" value="Bacteria"/>
</dbReference>
<evidence type="ECO:0000259" key="2">
    <source>
        <dbReference type="Pfam" id="PF17678"/>
    </source>
</evidence>
<protein>
    <recommendedName>
        <fullName evidence="5">Alpha-1,2-mannosidase</fullName>
    </recommendedName>
</protein>
<keyword evidence="4" id="KW-1185">Reference proteome</keyword>
<dbReference type="Gene3D" id="1.20.1050.60">
    <property type="entry name" value="alpha-1,2-mannosidase"/>
    <property type="match status" value="1"/>
</dbReference>
<dbReference type="InterPro" id="IPR008928">
    <property type="entry name" value="6-hairpin_glycosidase_sf"/>
</dbReference>
<dbReference type="GO" id="GO:0005829">
    <property type="term" value="C:cytosol"/>
    <property type="evidence" value="ECO:0007669"/>
    <property type="project" value="TreeGrafter"/>
</dbReference>
<dbReference type="SUPFAM" id="SSF48208">
    <property type="entry name" value="Six-hairpin glycosidases"/>
    <property type="match status" value="1"/>
</dbReference>
<name>H0R431_9ACTN</name>
<evidence type="ECO:0000313" key="4">
    <source>
        <dbReference type="Proteomes" id="UP000035034"/>
    </source>
</evidence>
<dbReference type="InterPro" id="IPR014718">
    <property type="entry name" value="GH-type_carb-bd"/>
</dbReference>
<organism evidence="3 4">
    <name type="scientific">Gordonia effusa NBRC 100432</name>
    <dbReference type="NCBI Taxonomy" id="1077974"/>
    <lineage>
        <taxon>Bacteria</taxon>
        <taxon>Bacillati</taxon>
        <taxon>Actinomycetota</taxon>
        <taxon>Actinomycetes</taxon>
        <taxon>Mycobacteriales</taxon>
        <taxon>Gordoniaceae</taxon>
        <taxon>Gordonia</taxon>
    </lineage>
</organism>